<evidence type="ECO:0000256" key="1">
    <source>
        <dbReference type="SAM" id="MobiDB-lite"/>
    </source>
</evidence>
<organism evidence="2 3">
    <name type="scientific">Rhynchosporium graminicola</name>
    <dbReference type="NCBI Taxonomy" id="2792576"/>
    <lineage>
        <taxon>Eukaryota</taxon>
        <taxon>Fungi</taxon>
        <taxon>Dikarya</taxon>
        <taxon>Ascomycota</taxon>
        <taxon>Pezizomycotina</taxon>
        <taxon>Leotiomycetes</taxon>
        <taxon>Helotiales</taxon>
        <taxon>Ploettnerulaceae</taxon>
        <taxon>Rhynchosporium</taxon>
    </lineage>
</organism>
<accession>A0A1E1L074</accession>
<sequence>MLHNFSSWCVAQTPSVALEVPIPEETSNLIRSKLILCHRLPRHCQLASRYNGQGQCCSSIFSSGTSWPCSRESGRSRQSSRHSPRYLDARKLREKYAAQSRKEVWKDR</sequence>
<proteinExistence type="predicted"/>
<dbReference type="AlphaFoldDB" id="A0A1E1L074"/>
<comment type="caution">
    <text evidence="2">The sequence shown here is derived from an EMBL/GenBank/DDBJ whole genome shotgun (WGS) entry which is preliminary data.</text>
</comment>
<dbReference type="EMBL" id="FJUW01000030">
    <property type="protein sequence ID" value="CZT03905.1"/>
    <property type="molecule type" value="Genomic_DNA"/>
</dbReference>
<feature type="region of interest" description="Disordered" evidence="1">
    <location>
        <begin position="63"/>
        <end position="85"/>
    </location>
</feature>
<evidence type="ECO:0000313" key="2">
    <source>
        <dbReference type="EMBL" id="CZT03905.1"/>
    </source>
</evidence>
<dbReference type="InParanoid" id="A0A1E1L074"/>
<name>A0A1E1L074_9HELO</name>
<keyword evidence="3" id="KW-1185">Reference proteome</keyword>
<gene>
    <name evidence="2" type="ORF">RCO7_14747</name>
</gene>
<evidence type="ECO:0000313" key="3">
    <source>
        <dbReference type="Proteomes" id="UP000178129"/>
    </source>
</evidence>
<reference evidence="3" key="1">
    <citation type="submission" date="2016-03" db="EMBL/GenBank/DDBJ databases">
        <authorList>
            <person name="Ploux O."/>
        </authorList>
    </citation>
    <scope>NUCLEOTIDE SEQUENCE [LARGE SCALE GENOMIC DNA]</scope>
    <source>
        <strain evidence="3">UK7</strain>
    </source>
</reference>
<protein>
    <submittedName>
        <fullName evidence="2">Uncharacterized protein</fullName>
    </submittedName>
</protein>
<dbReference type="Proteomes" id="UP000178129">
    <property type="component" value="Unassembled WGS sequence"/>
</dbReference>